<dbReference type="GO" id="GO:0003904">
    <property type="term" value="F:deoxyribodipyrimidine photo-lyase activity"/>
    <property type="evidence" value="ECO:0007669"/>
    <property type="project" value="TreeGrafter"/>
</dbReference>
<dbReference type="InterPro" id="IPR006050">
    <property type="entry name" value="DNA_photolyase_N"/>
</dbReference>
<dbReference type="GO" id="GO:0005634">
    <property type="term" value="C:nucleus"/>
    <property type="evidence" value="ECO:0007669"/>
    <property type="project" value="TreeGrafter"/>
</dbReference>
<keyword evidence="3 4" id="KW-0274">FAD</keyword>
<feature type="binding site" evidence="4">
    <location>
        <begin position="278"/>
        <end position="282"/>
    </location>
    <ligand>
        <name>FAD</name>
        <dbReference type="ChEBI" id="CHEBI:57692"/>
    </ligand>
</feature>
<evidence type="ECO:0000256" key="2">
    <source>
        <dbReference type="ARBA" id="ARBA00022630"/>
    </source>
</evidence>
<gene>
    <name evidence="6" type="ORF">TWF191_003731</name>
</gene>
<comment type="caution">
    <text evidence="6">The sequence shown here is derived from an EMBL/GenBank/DDBJ whole genome shotgun (WGS) entry which is preliminary data.</text>
</comment>
<dbReference type="GO" id="GO:0043153">
    <property type="term" value="P:entrainment of circadian clock by photoperiod"/>
    <property type="evidence" value="ECO:0007669"/>
    <property type="project" value="TreeGrafter"/>
</dbReference>
<dbReference type="InterPro" id="IPR036134">
    <property type="entry name" value="Crypto/Photolyase_FAD-like_sf"/>
</dbReference>
<name>A0A6G1LU74_ORBOL</name>
<dbReference type="GO" id="GO:0032922">
    <property type="term" value="P:circadian regulation of gene expression"/>
    <property type="evidence" value="ECO:0007669"/>
    <property type="project" value="TreeGrafter"/>
</dbReference>
<dbReference type="InterPro" id="IPR014729">
    <property type="entry name" value="Rossmann-like_a/b/a_fold"/>
</dbReference>
<dbReference type="Pfam" id="PF00875">
    <property type="entry name" value="DNA_photolyase"/>
    <property type="match status" value="1"/>
</dbReference>
<dbReference type="InterPro" id="IPR036155">
    <property type="entry name" value="Crypto/Photolyase_N_sf"/>
</dbReference>
<dbReference type="PROSITE" id="PS51645">
    <property type="entry name" value="PHR_CRY_ALPHA_BETA"/>
    <property type="match status" value="1"/>
</dbReference>
<dbReference type="PANTHER" id="PTHR11455">
    <property type="entry name" value="CRYPTOCHROME"/>
    <property type="match status" value="1"/>
</dbReference>
<accession>A0A6G1LU74</accession>
<evidence type="ECO:0000256" key="5">
    <source>
        <dbReference type="SAM" id="MobiDB-lite"/>
    </source>
</evidence>
<dbReference type="Gene3D" id="3.40.50.620">
    <property type="entry name" value="HUPs"/>
    <property type="match status" value="1"/>
</dbReference>
<dbReference type="SUPFAM" id="SSF48173">
    <property type="entry name" value="Cryptochrome/photolyase FAD-binding domain"/>
    <property type="match status" value="1"/>
</dbReference>
<proteinExistence type="inferred from homology"/>
<comment type="similarity">
    <text evidence="1">Belongs to the DNA photolyase class-1 family.</text>
</comment>
<evidence type="ECO:0000313" key="6">
    <source>
        <dbReference type="EMBL" id="KAF3200448.1"/>
    </source>
</evidence>
<dbReference type="Gene3D" id="1.10.579.10">
    <property type="entry name" value="DNA Cyclobutane Dipyrimidine Photolyase, subunit A, domain 3"/>
    <property type="match status" value="1"/>
</dbReference>
<feature type="region of interest" description="Disordered" evidence="5">
    <location>
        <begin position="156"/>
        <end position="225"/>
    </location>
</feature>
<dbReference type="GO" id="GO:0005737">
    <property type="term" value="C:cytoplasm"/>
    <property type="evidence" value="ECO:0007669"/>
    <property type="project" value="TreeGrafter"/>
</dbReference>
<dbReference type="SUPFAM" id="SSF52425">
    <property type="entry name" value="Cryptochrome/photolyase, N-terminal domain"/>
    <property type="match status" value="1"/>
</dbReference>
<dbReference type="PANTHER" id="PTHR11455:SF9">
    <property type="entry name" value="CRYPTOCHROME CIRCADIAN CLOCK 5 ISOFORM X1"/>
    <property type="match status" value="1"/>
</dbReference>
<keyword evidence="2 4" id="KW-0285">Flavoprotein</keyword>
<dbReference type="AlphaFoldDB" id="A0A6G1LU74"/>
<dbReference type="InterPro" id="IPR005101">
    <property type="entry name" value="Cryptochr/Photolyase_FAD-bd"/>
</dbReference>
<dbReference type="Proteomes" id="UP000483672">
    <property type="component" value="Unassembled WGS sequence"/>
</dbReference>
<dbReference type="Gene3D" id="1.25.40.80">
    <property type="match status" value="1"/>
</dbReference>
<feature type="compositionally biased region" description="Basic and acidic residues" evidence="5">
    <location>
        <begin position="574"/>
        <end position="584"/>
    </location>
</feature>
<feature type="compositionally biased region" description="Pro residues" evidence="5">
    <location>
        <begin position="165"/>
        <end position="179"/>
    </location>
</feature>
<evidence type="ECO:0000256" key="3">
    <source>
        <dbReference type="ARBA" id="ARBA00022827"/>
    </source>
</evidence>
<dbReference type="GO" id="GO:0071949">
    <property type="term" value="F:FAD binding"/>
    <property type="evidence" value="ECO:0007669"/>
    <property type="project" value="TreeGrafter"/>
</dbReference>
<sequence length="640" mass="72749">MTARVLYWFRTDLRLHDSPALKAALDLNPEVLYPVWTWDPHYVYHAKVGPNRWQFLLDCQSAVSDGLSQLNSKSRLLVLRESPLTILPKLFKAWNISHLVFEKDTDSYARKRDDEVLAKAKEAGVQCIVKYGRTLWDSDDIVGINGGPTMTTMQLQKAGQKIGSPPRPIPAPISIPPPGDLSLEHVTQDKPGPQYFNADQNQSNRSSEDSTYHAGLRGPKGDFSVPTMDELKMAATTPHRGGEKIALEVLENIIKDKEYTATFSKPETAPTAFQPASTCLLSPHMHFGSISCRKFYWDVLDVVEEWEKSGNKATEPPCSLTGQLFFREMYFAAQAGIGTYFGQTLHNSKVRYIPWHLPSKHQSNPDDPKKSLSIKGTYHVDSEEAEEWFIRWREGRTGFPWIDAIMIQLKTEGWIHHLARHAVACFLTRGGCYIDWERGAEVFEEWLLDHEISCNAGNWQWLSCTAFFSQYMRIYSPIAFPQKTDKEGNYVRHYIPQLKNFPEKYIYEPWKCPIPDQRAAGCMIGKDYPKPMFDWKERKEICIRGMKAAFEAGFHGSDVEVINGEARSTLAERPGNDIKDDTKITKITSKPEASSQQRKAKAESRPSTSKSMKLPAKRGQTTLDAMFARKKVKSEDEGNI</sequence>
<dbReference type="InterPro" id="IPR002081">
    <property type="entry name" value="Cryptochrome/DNA_photolyase_1"/>
</dbReference>
<organism evidence="6 7">
    <name type="scientific">Orbilia oligospora</name>
    <name type="common">Nematode-trapping fungus</name>
    <name type="synonym">Arthrobotrys oligospora</name>
    <dbReference type="NCBI Taxonomy" id="2813651"/>
    <lineage>
        <taxon>Eukaryota</taxon>
        <taxon>Fungi</taxon>
        <taxon>Dikarya</taxon>
        <taxon>Ascomycota</taxon>
        <taxon>Pezizomycotina</taxon>
        <taxon>Orbiliomycetes</taxon>
        <taxon>Orbiliales</taxon>
        <taxon>Orbiliaceae</taxon>
        <taxon>Orbilia</taxon>
    </lineage>
</organism>
<dbReference type="Pfam" id="PF03441">
    <property type="entry name" value="FAD_binding_7"/>
    <property type="match status" value="1"/>
</dbReference>
<evidence type="ECO:0000313" key="7">
    <source>
        <dbReference type="Proteomes" id="UP000483672"/>
    </source>
</evidence>
<comment type="cofactor">
    <cofactor evidence="4">
        <name>FAD</name>
        <dbReference type="ChEBI" id="CHEBI:57692"/>
    </cofactor>
    <text evidence="4">Binds 1 FAD per subunit.</text>
</comment>
<dbReference type="EMBL" id="WIPF01000195">
    <property type="protein sequence ID" value="KAF3200448.1"/>
    <property type="molecule type" value="Genomic_DNA"/>
</dbReference>
<feature type="region of interest" description="Disordered" evidence="5">
    <location>
        <begin position="572"/>
        <end position="640"/>
    </location>
</feature>
<evidence type="ECO:0000256" key="4">
    <source>
        <dbReference type="PIRSR" id="PIRSR602081-1"/>
    </source>
</evidence>
<protein>
    <submittedName>
        <fullName evidence="6">Uncharacterized protein</fullName>
    </submittedName>
</protein>
<reference evidence="6 7" key="1">
    <citation type="submission" date="2019-06" db="EMBL/GenBank/DDBJ databases">
        <authorList>
            <person name="Palmer J.M."/>
        </authorList>
    </citation>
    <scope>NUCLEOTIDE SEQUENCE [LARGE SCALE GENOMIC DNA]</scope>
    <source>
        <strain evidence="6 7">TWF191</strain>
    </source>
</reference>
<evidence type="ECO:0000256" key="1">
    <source>
        <dbReference type="ARBA" id="ARBA00005862"/>
    </source>
</evidence>
<dbReference type="GO" id="GO:0003677">
    <property type="term" value="F:DNA binding"/>
    <property type="evidence" value="ECO:0007669"/>
    <property type="project" value="TreeGrafter"/>
</dbReference>